<evidence type="ECO:0000256" key="4">
    <source>
        <dbReference type="ARBA" id="ARBA00022989"/>
    </source>
</evidence>
<feature type="transmembrane region" description="Helical" evidence="6">
    <location>
        <begin position="85"/>
        <end position="107"/>
    </location>
</feature>
<feature type="transmembrane region" description="Helical" evidence="6">
    <location>
        <begin position="202"/>
        <end position="224"/>
    </location>
</feature>
<dbReference type="GO" id="GO:0005886">
    <property type="term" value="C:plasma membrane"/>
    <property type="evidence" value="ECO:0007669"/>
    <property type="project" value="TreeGrafter"/>
</dbReference>
<protein>
    <recommendedName>
        <fullName evidence="7">Citrate transporter-like domain-containing protein</fullName>
    </recommendedName>
</protein>
<dbReference type="GO" id="GO:0022857">
    <property type="term" value="F:transmembrane transporter activity"/>
    <property type="evidence" value="ECO:0007669"/>
    <property type="project" value="TreeGrafter"/>
</dbReference>
<evidence type="ECO:0000256" key="1">
    <source>
        <dbReference type="ARBA" id="ARBA00004141"/>
    </source>
</evidence>
<comment type="subcellular location">
    <subcellularLocation>
        <location evidence="1">Membrane</location>
        <topology evidence="1">Multi-pass membrane protein</topology>
    </subcellularLocation>
</comment>
<feature type="non-terminal residue" evidence="8">
    <location>
        <position position="226"/>
    </location>
</feature>
<dbReference type="AlphaFoldDB" id="A0A382VHQ6"/>
<dbReference type="PANTHER" id="PTHR10283:SF82">
    <property type="entry name" value="SOLUTE CARRIER FAMILY 13 MEMBER 2"/>
    <property type="match status" value="1"/>
</dbReference>
<reference evidence="8" key="1">
    <citation type="submission" date="2018-05" db="EMBL/GenBank/DDBJ databases">
        <authorList>
            <person name="Lanie J.A."/>
            <person name="Ng W.-L."/>
            <person name="Kazmierczak K.M."/>
            <person name="Andrzejewski T.M."/>
            <person name="Davidsen T.M."/>
            <person name="Wayne K.J."/>
            <person name="Tettelin H."/>
            <person name="Glass J.I."/>
            <person name="Rusch D."/>
            <person name="Podicherti R."/>
            <person name="Tsui H.-C.T."/>
            <person name="Winkler M.E."/>
        </authorList>
    </citation>
    <scope>NUCLEOTIDE SEQUENCE</scope>
</reference>
<gene>
    <name evidence="8" type="ORF">METZ01_LOCUS398897</name>
</gene>
<feature type="transmembrane region" description="Helical" evidence="6">
    <location>
        <begin position="113"/>
        <end position="136"/>
    </location>
</feature>
<sequence>MPLPEGMTYSGKRLLAVIVLMACWWIGEGTAIAVTALLPLILFPLLGIMSSKQVAPNYTNHFVFLFLGGFMIALAMEKWNFHKRLALWIIVLIGTGIKRIVLGFMIASAFLSMWISNTATTMMLLPVGMAVVRQVARQSTLNGRQDKTSEQQVVDSFGLVLMLGLAYSASIGGVGTLIGTAPNIVFAGFYKNLYPENPEISFVGWMTMAVPVVILFIPIVWFYLCK</sequence>
<evidence type="ECO:0000256" key="2">
    <source>
        <dbReference type="ARBA" id="ARBA00022448"/>
    </source>
</evidence>
<dbReference type="EMBL" id="UINC01152067">
    <property type="protein sequence ID" value="SVD46043.1"/>
    <property type="molecule type" value="Genomic_DNA"/>
</dbReference>
<evidence type="ECO:0000259" key="7">
    <source>
        <dbReference type="Pfam" id="PF03600"/>
    </source>
</evidence>
<feature type="transmembrane region" description="Helical" evidence="6">
    <location>
        <begin position="157"/>
        <end position="190"/>
    </location>
</feature>
<keyword evidence="4 6" id="KW-1133">Transmembrane helix</keyword>
<evidence type="ECO:0000256" key="3">
    <source>
        <dbReference type="ARBA" id="ARBA00022692"/>
    </source>
</evidence>
<feature type="domain" description="Citrate transporter-like" evidence="7">
    <location>
        <begin position="24"/>
        <end position="223"/>
    </location>
</feature>
<feature type="transmembrane region" description="Helical" evidence="6">
    <location>
        <begin position="58"/>
        <end position="76"/>
    </location>
</feature>
<dbReference type="PANTHER" id="PTHR10283">
    <property type="entry name" value="SOLUTE CARRIER FAMILY 13 MEMBER"/>
    <property type="match status" value="1"/>
</dbReference>
<keyword evidence="2" id="KW-0813">Transport</keyword>
<name>A0A382VHQ6_9ZZZZ</name>
<evidence type="ECO:0000313" key="8">
    <source>
        <dbReference type="EMBL" id="SVD46043.1"/>
    </source>
</evidence>
<keyword evidence="3 6" id="KW-0812">Transmembrane</keyword>
<feature type="transmembrane region" description="Helical" evidence="6">
    <location>
        <begin position="14"/>
        <end position="46"/>
    </location>
</feature>
<dbReference type="Pfam" id="PF03600">
    <property type="entry name" value="CitMHS"/>
    <property type="match status" value="1"/>
</dbReference>
<dbReference type="InterPro" id="IPR004680">
    <property type="entry name" value="Cit_transptr-like_dom"/>
</dbReference>
<evidence type="ECO:0000256" key="5">
    <source>
        <dbReference type="ARBA" id="ARBA00023136"/>
    </source>
</evidence>
<accession>A0A382VHQ6</accession>
<organism evidence="8">
    <name type="scientific">marine metagenome</name>
    <dbReference type="NCBI Taxonomy" id="408172"/>
    <lineage>
        <taxon>unclassified sequences</taxon>
        <taxon>metagenomes</taxon>
        <taxon>ecological metagenomes</taxon>
    </lineage>
</organism>
<evidence type="ECO:0000256" key="6">
    <source>
        <dbReference type="SAM" id="Phobius"/>
    </source>
</evidence>
<keyword evidence="5 6" id="KW-0472">Membrane</keyword>
<proteinExistence type="predicted"/>